<dbReference type="Proteomes" id="UP001066276">
    <property type="component" value="Chromosome 4_2"/>
</dbReference>
<name>A0AAV7S7T7_PLEWA</name>
<gene>
    <name evidence="1" type="ORF">NDU88_000544</name>
</gene>
<dbReference type="EMBL" id="JANPWB010000008">
    <property type="protein sequence ID" value="KAJ1160042.1"/>
    <property type="molecule type" value="Genomic_DNA"/>
</dbReference>
<protein>
    <submittedName>
        <fullName evidence="1">Uncharacterized protein</fullName>
    </submittedName>
</protein>
<keyword evidence="2" id="KW-1185">Reference proteome</keyword>
<sequence length="71" mass="7760">MCSDKEIVRAAWTAQLSGKQMVTQEAHREKEEDKPIGGLPVCLASVTGEDKMVALQEKAWLSGTELMADVL</sequence>
<evidence type="ECO:0000313" key="2">
    <source>
        <dbReference type="Proteomes" id="UP001066276"/>
    </source>
</evidence>
<proteinExistence type="predicted"/>
<dbReference type="AlphaFoldDB" id="A0AAV7S7T7"/>
<accession>A0AAV7S7T7</accession>
<comment type="caution">
    <text evidence="1">The sequence shown here is derived from an EMBL/GenBank/DDBJ whole genome shotgun (WGS) entry which is preliminary data.</text>
</comment>
<evidence type="ECO:0000313" key="1">
    <source>
        <dbReference type="EMBL" id="KAJ1160042.1"/>
    </source>
</evidence>
<reference evidence="1" key="1">
    <citation type="journal article" date="2022" name="bioRxiv">
        <title>Sequencing and chromosome-scale assembly of the giantPleurodeles waltlgenome.</title>
        <authorList>
            <person name="Brown T."/>
            <person name="Elewa A."/>
            <person name="Iarovenko S."/>
            <person name="Subramanian E."/>
            <person name="Araus A.J."/>
            <person name="Petzold A."/>
            <person name="Susuki M."/>
            <person name="Suzuki K.-i.T."/>
            <person name="Hayashi T."/>
            <person name="Toyoda A."/>
            <person name="Oliveira C."/>
            <person name="Osipova E."/>
            <person name="Leigh N.D."/>
            <person name="Simon A."/>
            <person name="Yun M.H."/>
        </authorList>
    </citation>
    <scope>NUCLEOTIDE SEQUENCE</scope>
    <source>
        <strain evidence="1">20211129_DDA</strain>
        <tissue evidence="1">Liver</tissue>
    </source>
</reference>
<organism evidence="1 2">
    <name type="scientific">Pleurodeles waltl</name>
    <name type="common">Iberian ribbed newt</name>
    <dbReference type="NCBI Taxonomy" id="8319"/>
    <lineage>
        <taxon>Eukaryota</taxon>
        <taxon>Metazoa</taxon>
        <taxon>Chordata</taxon>
        <taxon>Craniata</taxon>
        <taxon>Vertebrata</taxon>
        <taxon>Euteleostomi</taxon>
        <taxon>Amphibia</taxon>
        <taxon>Batrachia</taxon>
        <taxon>Caudata</taxon>
        <taxon>Salamandroidea</taxon>
        <taxon>Salamandridae</taxon>
        <taxon>Pleurodelinae</taxon>
        <taxon>Pleurodeles</taxon>
    </lineage>
</organism>